<protein>
    <submittedName>
        <fullName evidence="1">Uncharacterized protein</fullName>
    </submittedName>
</protein>
<dbReference type="AlphaFoldDB" id="A0A167D189"/>
<organism evidence="1 2">
    <name type="scientific">Pseudoalteromonas luteoviolacea H33</name>
    <dbReference type="NCBI Taxonomy" id="1365251"/>
    <lineage>
        <taxon>Bacteria</taxon>
        <taxon>Pseudomonadati</taxon>
        <taxon>Pseudomonadota</taxon>
        <taxon>Gammaproteobacteria</taxon>
        <taxon>Alteromonadales</taxon>
        <taxon>Pseudoalteromonadaceae</taxon>
        <taxon>Pseudoalteromonas</taxon>
    </lineage>
</organism>
<name>A0A167D189_9GAMM</name>
<sequence length="102" mass="11776">MFEIVRYKHGILRKYHFGRPEKIKVSKLCRIEYSYHAVIGFIGIWSFIDIDGNNIEVYSQAIGIKPALLSLEKVLHGLCLDDFERQFEDGDVVDTLTVWEGA</sequence>
<reference evidence="1 2" key="1">
    <citation type="submission" date="2013-07" db="EMBL/GenBank/DDBJ databases">
        <title>Comparative Genomic and Metabolomic Analysis of Twelve Strains of Pseudoalteromonas luteoviolacea.</title>
        <authorList>
            <person name="Vynne N.G."/>
            <person name="Mansson M."/>
            <person name="Gram L."/>
        </authorList>
    </citation>
    <scope>NUCLEOTIDE SEQUENCE [LARGE SCALE GENOMIC DNA]</scope>
    <source>
        <strain evidence="1 2">H33</strain>
    </source>
</reference>
<evidence type="ECO:0000313" key="1">
    <source>
        <dbReference type="EMBL" id="KZN48302.1"/>
    </source>
</evidence>
<dbReference type="EMBL" id="AUXZ01000092">
    <property type="protein sequence ID" value="KZN48302.1"/>
    <property type="molecule type" value="Genomic_DNA"/>
</dbReference>
<dbReference type="PATRIC" id="fig|1365251.3.peg.3878"/>
<dbReference type="RefSeq" id="WP_063363151.1">
    <property type="nucleotide sequence ID" value="NZ_AUXZ01000092.1"/>
</dbReference>
<proteinExistence type="predicted"/>
<comment type="caution">
    <text evidence="1">The sequence shown here is derived from an EMBL/GenBank/DDBJ whole genome shotgun (WGS) entry which is preliminary data.</text>
</comment>
<gene>
    <name evidence="1" type="ORF">N476_22035</name>
</gene>
<dbReference type="OrthoDB" id="7069150at2"/>
<dbReference type="Proteomes" id="UP000076503">
    <property type="component" value="Unassembled WGS sequence"/>
</dbReference>
<accession>A0A167D189</accession>
<evidence type="ECO:0000313" key="2">
    <source>
        <dbReference type="Proteomes" id="UP000076503"/>
    </source>
</evidence>